<organism evidence="3">
    <name type="scientific">Gongylonema pulchrum</name>
    <dbReference type="NCBI Taxonomy" id="637853"/>
    <lineage>
        <taxon>Eukaryota</taxon>
        <taxon>Metazoa</taxon>
        <taxon>Ecdysozoa</taxon>
        <taxon>Nematoda</taxon>
        <taxon>Chromadorea</taxon>
        <taxon>Rhabditida</taxon>
        <taxon>Spirurina</taxon>
        <taxon>Spiruromorpha</taxon>
        <taxon>Spiruroidea</taxon>
        <taxon>Gongylonematidae</taxon>
        <taxon>Gongylonema</taxon>
    </lineage>
</organism>
<protein>
    <submittedName>
        <fullName evidence="1 3">Uncharacterized protein</fullName>
    </submittedName>
</protein>
<dbReference type="AlphaFoldDB" id="A0A183DM64"/>
<dbReference type="EMBL" id="UYRT01033964">
    <property type="protein sequence ID" value="VDK77762.1"/>
    <property type="molecule type" value="Genomic_DNA"/>
</dbReference>
<gene>
    <name evidence="1" type="ORF">GPUH_LOCUS9805</name>
</gene>
<keyword evidence="2" id="KW-1185">Reference proteome</keyword>
<evidence type="ECO:0000313" key="1">
    <source>
        <dbReference type="EMBL" id="VDK77762.1"/>
    </source>
</evidence>
<reference evidence="1 2" key="2">
    <citation type="submission" date="2018-11" db="EMBL/GenBank/DDBJ databases">
        <authorList>
            <consortium name="Pathogen Informatics"/>
        </authorList>
    </citation>
    <scope>NUCLEOTIDE SEQUENCE [LARGE SCALE GENOMIC DNA]</scope>
</reference>
<accession>A0A183DM64</accession>
<dbReference type="Proteomes" id="UP000271098">
    <property type="component" value="Unassembled WGS sequence"/>
</dbReference>
<reference evidence="3" key="1">
    <citation type="submission" date="2016-06" db="UniProtKB">
        <authorList>
            <consortium name="WormBaseParasite"/>
        </authorList>
    </citation>
    <scope>IDENTIFICATION</scope>
</reference>
<evidence type="ECO:0000313" key="3">
    <source>
        <dbReference type="WBParaSite" id="GPUH_0000981601-mRNA-1"/>
    </source>
</evidence>
<sequence>MHGGGGGGEQEAGQKCCCCCCCDTMIVADLLQPLGTTPPEGKNCCRSFSSDGGEELVVNGNTAIVREYPSGSVQRRLKTDFAITNGFWCEFTRTGRDESRIEGVCLFGRKELVFIPDTDSYTYKVTLPFEVSYSFMFYFDRLLMQHFIFVILKKILVSKKKLAVKQSKKCQ</sequence>
<proteinExistence type="predicted"/>
<dbReference type="WBParaSite" id="GPUH_0000981601-mRNA-1">
    <property type="protein sequence ID" value="GPUH_0000981601-mRNA-1"/>
    <property type="gene ID" value="GPUH_0000981601"/>
</dbReference>
<name>A0A183DM64_9BILA</name>
<evidence type="ECO:0000313" key="2">
    <source>
        <dbReference type="Proteomes" id="UP000271098"/>
    </source>
</evidence>